<dbReference type="GO" id="GO:0006516">
    <property type="term" value="P:glycoprotein catabolic process"/>
    <property type="evidence" value="ECO:0007669"/>
    <property type="project" value="TreeGrafter"/>
</dbReference>
<dbReference type="SUPFAM" id="SSF49303">
    <property type="entry name" value="beta-Galactosidase/glucuronidase domain"/>
    <property type="match status" value="1"/>
</dbReference>
<dbReference type="InterPro" id="IPR017853">
    <property type="entry name" value="GH"/>
</dbReference>
<protein>
    <recommendedName>
        <fullName evidence="3">beta-mannosidase</fullName>
        <ecNumber evidence="3">3.2.1.25</ecNumber>
    </recommendedName>
</protein>
<dbReference type="Gene3D" id="2.60.120.260">
    <property type="entry name" value="Galactose-binding domain-like"/>
    <property type="match status" value="1"/>
</dbReference>
<dbReference type="PRINTS" id="PR00132">
    <property type="entry name" value="GLHYDRLASE2"/>
</dbReference>
<accession>A0A9D1NTE0</accession>
<dbReference type="SUPFAM" id="SSF49785">
    <property type="entry name" value="Galactose-binding domain-like"/>
    <property type="match status" value="1"/>
</dbReference>
<reference evidence="10" key="2">
    <citation type="journal article" date="2021" name="PeerJ">
        <title>Extensive microbial diversity within the chicken gut microbiome revealed by metagenomics and culture.</title>
        <authorList>
            <person name="Gilroy R."/>
            <person name="Ravi A."/>
            <person name="Getino M."/>
            <person name="Pursley I."/>
            <person name="Horton D.L."/>
            <person name="Alikhan N.F."/>
            <person name="Baker D."/>
            <person name="Gharbi K."/>
            <person name="Hall N."/>
            <person name="Watson M."/>
            <person name="Adriaenssens E.M."/>
            <person name="Foster-Nyarko E."/>
            <person name="Jarju S."/>
            <person name="Secka A."/>
            <person name="Antonio M."/>
            <person name="Oren A."/>
            <person name="Chaudhuri R.R."/>
            <person name="La Ragione R."/>
            <person name="Hildebrand F."/>
            <person name="Pallen M.J."/>
        </authorList>
    </citation>
    <scope>NUCLEOTIDE SEQUENCE</scope>
    <source>
        <strain evidence="10">ChiBcec2-4451</strain>
    </source>
</reference>
<dbReference type="Gene3D" id="3.20.20.80">
    <property type="entry name" value="Glycosidases"/>
    <property type="match status" value="1"/>
</dbReference>
<dbReference type="PANTHER" id="PTHR43730">
    <property type="entry name" value="BETA-MANNOSIDASE"/>
    <property type="match status" value="1"/>
</dbReference>
<dbReference type="InterPro" id="IPR013783">
    <property type="entry name" value="Ig-like_fold"/>
</dbReference>
<dbReference type="Proteomes" id="UP000886723">
    <property type="component" value="Unassembled WGS sequence"/>
</dbReference>
<gene>
    <name evidence="10" type="ORF">IAA63_03405</name>
</gene>
<evidence type="ECO:0000259" key="8">
    <source>
        <dbReference type="Pfam" id="PF02836"/>
    </source>
</evidence>
<sequence>MDKIGRRRSLDELEKEAWAPGPSMLDAPAVRVELKENTRDKKICGGENWSYSLNGSWEMIWDENEEERLEEDKPWEGSIQAQIPCSVHTALYENGIIPDPTVGLNDKVAREFSYKVWWLRKKFAWKEKTADVQLFFEGICHWGKVWLNGHYLGEHKGMFGRPVFDVEPYLRKENTLTVKIENSPARPQPMSPYMDNDEGWHDGVVINCVYGWHYACLPSRGIWAPVGLEKKHGSFWCEKPLVSCRNTETGIVDICMKLHGKAGKIHVTGEIYGKNHSGPGGSFSVEAEIAEEGQILHLETSVPDPRLWWPVNHGEQNLYTLRLEITADNQEKQFFETDFGMRTIEMAPLPQGPCEKKHNWTFVVNGEPIFIKGSNWCTLDVLLRFDREKYRRFLTLAREQNLQLLRAWGGGMPESEDFYELCDELGIMVMQEWPTCWDSQKDQPFGELEETVLVHMPRLRNHPSLIMWCGGNESAKADGKSMDMMARYAYELDGSRCYHRTSPWGGALHNYSTYWDMQDIDVSLNLRSHFMGEFGMASAPNLSSVRKYVPDQEMGEWPPARFGSFGHHTPRFNQLEPNDMEHLGKRVPEFTGRDTMEGFIWATQMAQATAIRHTLEAYRCAWPESTGICYYKLTDVYPACSWSTVDYYGVQKLSYYVIQDSYEPLHPCILFHSMRIKEDLKAPVYLLDDAAALEGKEWRVNVRSFDGKLRKTSEKEYTGN</sequence>
<feature type="domain" description="Beta-mannosidase-like galactose-binding" evidence="9">
    <location>
        <begin position="73"/>
        <end position="190"/>
    </location>
</feature>
<dbReference type="InterPro" id="IPR036156">
    <property type="entry name" value="Beta-gal/glucu_dom_sf"/>
</dbReference>
<comment type="caution">
    <text evidence="10">The sequence shown here is derived from an EMBL/GenBank/DDBJ whole genome shotgun (WGS) entry which is preliminary data.</text>
</comment>
<dbReference type="InterPro" id="IPR006101">
    <property type="entry name" value="Glyco_hydro_2"/>
</dbReference>
<evidence type="ECO:0000256" key="5">
    <source>
        <dbReference type="ARBA" id="ARBA00022801"/>
    </source>
</evidence>
<feature type="domain" description="Glycoside hydrolase family 2 immunoglobulin-like beta-sandwich" evidence="7">
    <location>
        <begin position="259"/>
        <end position="342"/>
    </location>
</feature>
<evidence type="ECO:0000259" key="9">
    <source>
        <dbReference type="Pfam" id="PF22666"/>
    </source>
</evidence>
<proteinExistence type="inferred from homology"/>
<evidence type="ECO:0000256" key="2">
    <source>
        <dbReference type="ARBA" id="ARBA00007401"/>
    </source>
</evidence>
<keyword evidence="4" id="KW-0732">Signal</keyword>
<comment type="catalytic activity">
    <reaction evidence="1">
        <text>Hydrolysis of terminal, non-reducing beta-D-mannose residues in beta-D-mannosides.</text>
        <dbReference type="EC" id="3.2.1.25"/>
    </reaction>
</comment>
<dbReference type="InterPro" id="IPR050887">
    <property type="entry name" value="Beta-mannosidase_GH2"/>
</dbReference>
<keyword evidence="5" id="KW-0378">Hydrolase</keyword>
<evidence type="ECO:0000256" key="1">
    <source>
        <dbReference type="ARBA" id="ARBA00000829"/>
    </source>
</evidence>
<dbReference type="GO" id="GO:0005975">
    <property type="term" value="P:carbohydrate metabolic process"/>
    <property type="evidence" value="ECO:0007669"/>
    <property type="project" value="InterPro"/>
</dbReference>
<keyword evidence="6" id="KW-0326">Glycosidase</keyword>
<evidence type="ECO:0000313" key="10">
    <source>
        <dbReference type="EMBL" id="HIV12173.1"/>
    </source>
</evidence>
<dbReference type="InterPro" id="IPR054593">
    <property type="entry name" value="Beta-mannosidase-like_N2"/>
</dbReference>
<dbReference type="Gene3D" id="2.60.40.10">
    <property type="entry name" value="Immunoglobulins"/>
    <property type="match status" value="1"/>
</dbReference>
<dbReference type="EC" id="3.2.1.25" evidence="3"/>
<name>A0A9D1NTE0_9FIRM</name>
<evidence type="ECO:0000259" key="7">
    <source>
        <dbReference type="Pfam" id="PF00703"/>
    </source>
</evidence>
<evidence type="ECO:0000256" key="4">
    <source>
        <dbReference type="ARBA" id="ARBA00022729"/>
    </source>
</evidence>
<evidence type="ECO:0000256" key="3">
    <source>
        <dbReference type="ARBA" id="ARBA00012754"/>
    </source>
</evidence>
<evidence type="ECO:0000313" key="11">
    <source>
        <dbReference type="Proteomes" id="UP000886723"/>
    </source>
</evidence>
<dbReference type="SUPFAM" id="SSF51445">
    <property type="entry name" value="(Trans)glycosidases"/>
    <property type="match status" value="1"/>
</dbReference>
<dbReference type="PANTHER" id="PTHR43730:SF1">
    <property type="entry name" value="BETA-MANNOSIDASE"/>
    <property type="match status" value="1"/>
</dbReference>
<dbReference type="AlphaFoldDB" id="A0A9D1NTE0"/>
<dbReference type="InterPro" id="IPR006103">
    <property type="entry name" value="Glyco_hydro_2_cat"/>
</dbReference>
<dbReference type="InterPro" id="IPR006102">
    <property type="entry name" value="Ig-like_GH2"/>
</dbReference>
<reference evidence="10" key="1">
    <citation type="submission" date="2020-10" db="EMBL/GenBank/DDBJ databases">
        <authorList>
            <person name="Gilroy R."/>
        </authorList>
    </citation>
    <scope>NUCLEOTIDE SEQUENCE</scope>
    <source>
        <strain evidence="10">ChiBcec2-4451</strain>
    </source>
</reference>
<dbReference type="EMBL" id="DVON01000070">
    <property type="protein sequence ID" value="HIV12173.1"/>
    <property type="molecule type" value="Genomic_DNA"/>
</dbReference>
<feature type="domain" description="Glycoside hydrolase family 2 catalytic" evidence="8">
    <location>
        <begin position="361"/>
        <end position="500"/>
    </location>
</feature>
<dbReference type="Pfam" id="PF00703">
    <property type="entry name" value="Glyco_hydro_2"/>
    <property type="match status" value="1"/>
</dbReference>
<dbReference type="GO" id="GO:0004567">
    <property type="term" value="F:beta-mannosidase activity"/>
    <property type="evidence" value="ECO:0007669"/>
    <property type="project" value="UniProtKB-EC"/>
</dbReference>
<dbReference type="Pfam" id="PF02836">
    <property type="entry name" value="Glyco_hydro_2_C"/>
    <property type="match status" value="1"/>
</dbReference>
<comment type="similarity">
    <text evidence="2">Belongs to the glycosyl hydrolase 2 family.</text>
</comment>
<dbReference type="InterPro" id="IPR008979">
    <property type="entry name" value="Galactose-bd-like_sf"/>
</dbReference>
<feature type="non-terminal residue" evidence="10">
    <location>
        <position position="720"/>
    </location>
</feature>
<evidence type="ECO:0000256" key="6">
    <source>
        <dbReference type="ARBA" id="ARBA00023295"/>
    </source>
</evidence>
<organism evidence="10 11">
    <name type="scientific">Candidatus Pullilachnospira stercoravium</name>
    <dbReference type="NCBI Taxonomy" id="2840913"/>
    <lineage>
        <taxon>Bacteria</taxon>
        <taxon>Bacillati</taxon>
        <taxon>Bacillota</taxon>
        <taxon>Clostridia</taxon>
        <taxon>Lachnospirales</taxon>
        <taxon>Lachnospiraceae</taxon>
        <taxon>Lachnospiraceae incertae sedis</taxon>
        <taxon>Candidatus Pullilachnospira</taxon>
    </lineage>
</organism>
<dbReference type="Pfam" id="PF22666">
    <property type="entry name" value="Glyco_hydro_2_N2"/>
    <property type="match status" value="1"/>
</dbReference>